<gene>
    <name evidence="1" type="primary">SKDI10G1770</name>
    <name evidence="1" type="ORF">SKDI_10G1770</name>
</gene>
<dbReference type="Gene3D" id="1.10.472.80">
    <property type="entry name" value="Ypt/Rab-GAP domain of gyp1p, domain 3"/>
    <property type="match status" value="1"/>
</dbReference>
<reference evidence="1" key="1">
    <citation type="submission" date="2022-10" db="EMBL/GenBank/DDBJ databases">
        <authorList>
            <person name="Byrne P K."/>
        </authorList>
    </citation>
    <scope>NUCLEOTIDE SEQUENCE</scope>
    <source>
        <strain evidence="1">IFO1802</strain>
    </source>
</reference>
<dbReference type="PANTHER" id="PTHR22957">
    <property type="entry name" value="TBC1 DOMAIN FAMILY MEMBER GTPASE-ACTIVATING PROTEIN"/>
    <property type="match status" value="1"/>
</dbReference>
<dbReference type="InterPro" id="IPR000195">
    <property type="entry name" value="Rab-GAP-TBC_dom"/>
</dbReference>
<dbReference type="SUPFAM" id="SSF47923">
    <property type="entry name" value="Ypt/Rab-GAP domain of gyp1p"/>
    <property type="match status" value="2"/>
</dbReference>
<protein>
    <submittedName>
        <fullName evidence="1">Uncharacterized protein</fullName>
    </submittedName>
</protein>
<dbReference type="PROSITE" id="PS50086">
    <property type="entry name" value="TBC_RABGAP"/>
    <property type="match status" value="1"/>
</dbReference>
<organism evidence="1 2">
    <name type="scientific">Saccharomyces kudriavzevii (strain ATCC MYA-4449 / AS 2.2408 / CBS 8840 / NBRC 1802 / NCYC 2889)</name>
    <name type="common">Yeast</name>
    <dbReference type="NCBI Taxonomy" id="226230"/>
    <lineage>
        <taxon>Eukaryota</taxon>
        <taxon>Fungi</taxon>
        <taxon>Dikarya</taxon>
        <taxon>Ascomycota</taxon>
        <taxon>Saccharomycotina</taxon>
        <taxon>Saccharomycetes</taxon>
        <taxon>Saccharomycetales</taxon>
        <taxon>Saccharomycetaceae</taxon>
        <taxon>Saccharomyces</taxon>
    </lineage>
</organism>
<evidence type="ECO:0000313" key="2">
    <source>
        <dbReference type="Proteomes" id="UP001162087"/>
    </source>
</evidence>
<dbReference type="Proteomes" id="UP001162087">
    <property type="component" value="Chromosome 10"/>
</dbReference>
<dbReference type="EMBL" id="OX365905">
    <property type="protein sequence ID" value="CAI4043746.1"/>
    <property type="molecule type" value="Genomic_DNA"/>
</dbReference>
<accession>A0AA35NGN2</accession>
<proteinExistence type="predicted"/>
<dbReference type="OrthoDB" id="27140at2759"/>
<evidence type="ECO:0000313" key="1">
    <source>
        <dbReference type="EMBL" id="CAI4043746.1"/>
    </source>
</evidence>
<dbReference type="Gene3D" id="1.10.8.270">
    <property type="entry name" value="putative rabgap domain of human tbc1 domain family member 14 like domains"/>
    <property type="match status" value="1"/>
</dbReference>
<dbReference type="SMART" id="SM00164">
    <property type="entry name" value="TBC"/>
    <property type="match status" value="1"/>
</dbReference>
<dbReference type="Pfam" id="PF00566">
    <property type="entry name" value="RabGAP-TBC"/>
    <property type="match status" value="1"/>
</dbReference>
<dbReference type="PANTHER" id="PTHR22957:SF337">
    <property type="entry name" value="TBC1 DOMAIN FAMILY MEMBER 5"/>
    <property type="match status" value="1"/>
</dbReference>
<sequence>MKDVLQWAIDHYETRDQLIQKGIWKGELYHDSIFKENSRGWLWKALLLCDENNNCLLTENLKQLDLNQLGLVPVPILADDENDDNKHGTKNPERVLHSNVSSSLGIRRLTPIEAVENHPLSGNSARTAGSLPNGREEKPLTLRETLEIIDLDLSRIMLDDIFQEAKVHAQMRQLLYNYLLIHQNEHLQYKQGFHEILSVIYLQLYHGSDLDNTSLQNVLIIFNKLMNQIEPIFYNEENLISWDKRIFTKIFKICLPDLFTKIFYQPPKTENGRKKKTNQLVHSNLIWLIRWTRLLFLRELPLRNVLIVWDHVLTFNYPLEVFIACFIITLFLSIYDELHALVNQDDYEHTNNNDEFIELILHFKNIFQKENASKNDEDFLELCRITGNLSELWYGKNHDDMRLICDTFINAKFGIKTSSISSMEIAKTTIDPNRQSLENKLRERVRQTILRNKKK</sequence>
<keyword evidence="2" id="KW-1185">Reference proteome</keyword>
<name>A0AA35NGN2_SACK1</name>
<dbReference type="GO" id="GO:0005096">
    <property type="term" value="F:GTPase activator activity"/>
    <property type="evidence" value="ECO:0007669"/>
    <property type="project" value="UniProtKB-KW"/>
</dbReference>
<dbReference type="InterPro" id="IPR035969">
    <property type="entry name" value="Rab-GAP_TBC_sf"/>
</dbReference>